<dbReference type="STRING" id="15368.I1IEE9"/>
<evidence type="ECO:0000313" key="3">
    <source>
        <dbReference type="EnsemblPlants" id="KQK01555"/>
    </source>
</evidence>
<evidence type="ECO:0000259" key="1">
    <source>
        <dbReference type="PROSITE" id="PS50127"/>
    </source>
</evidence>
<evidence type="ECO:0000313" key="2">
    <source>
        <dbReference type="EMBL" id="KQK01555.1"/>
    </source>
</evidence>
<dbReference type="InterPro" id="IPR000608">
    <property type="entry name" value="UBC"/>
</dbReference>
<dbReference type="Gramene" id="KQK01555">
    <property type="protein sequence ID" value="KQK01555"/>
    <property type="gene ID" value="BRADI_3g56650v3"/>
</dbReference>
<dbReference type="HOGENOM" id="CLU_030988_13_3_1"/>
<dbReference type="EnsemblPlants" id="KQK01555">
    <property type="protein sequence ID" value="KQK01555"/>
    <property type="gene ID" value="BRADI_3g56650v3"/>
</dbReference>
<dbReference type="GO" id="GO:0000209">
    <property type="term" value="P:protein polyubiquitination"/>
    <property type="evidence" value="ECO:0000318"/>
    <property type="project" value="GO_Central"/>
</dbReference>
<sequence>MPTVDHRLKRILKEMSTLWIDLPDFCRPGASPVTDPFHFTVVIDGPDGSPYAGGTFPVDVVIPRYYPFRPPKLTFKTKVYHPNIDEEGKMYLDIFRSNWSPALTISKVLVSVVSVLYDPLLDLPVRLGVAHQYKHQRDRFEKKARDWTRRYASTPVVSFYPAKAGHSGLDYLVVVPRAIPPVKQRQTAFLPGWWPVSYTLCSRSRHRAIAPA</sequence>
<gene>
    <name evidence="3" type="primary">LOC100836261</name>
    <name evidence="2" type="ORF">BRADI_3g56650v3</name>
</gene>
<dbReference type="AlphaFoldDB" id="I1IEE9"/>
<dbReference type="InterPro" id="IPR016135">
    <property type="entry name" value="UBQ-conjugating_enzyme/RWD"/>
</dbReference>
<name>I1IEE9_BRADI</name>
<protein>
    <recommendedName>
        <fullName evidence="1">UBC core domain-containing protein</fullName>
    </recommendedName>
</protein>
<dbReference type="EMBL" id="CM000882">
    <property type="protein sequence ID" value="KQK01555.1"/>
    <property type="molecule type" value="Genomic_DNA"/>
</dbReference>
<dbReference type="PROSITE" id="PS50127">
    <property type="entry name" value="UBC_2"/>
    <property type="match status" value="1"/>
</dbReference>
<dbReference type="GeneID" id="100836261"/>
<reference evidence="3" key="3">
    <citation type="submission" date="2018-08" db="UniProtKB">
        <authorList>
            <consortium name="EnsemblPlants"/>
        </authorList>
    </citation>
    <scope>IDENTIFICATION</scope>
    <source>
        <strain evidence="3">cv. Bd21</strain>
    </source>
</reference>
<dbReference type="GO" id="GO:0005634">
    <property type="term" value="C:nucleus"/>
    <property type="evidence" value="ECO:0000318"/>
    <property type="project" value="GO_Central"/>
</dbReference>
<dbReference type="SUPFAM" id="SSF54495">
    <property type="entry name" value="UBC-like"/>
    <property type="match status" value="1"/>
</dbReference>
<keyword evidence="4" id="KW-1185">Reference proteome</keyword>
<feature type="domain" description="UBC core" evidence="1">
    <location>
        <begin position="6"/>
        <end position="153"/>
    </location>
</feature>
<dbReference type="OrthoDB" id="9978460at2759"/>
<evidence type="ECO:0000313" key="4">
    <source>
        <dbReference type="Proteomes" id="UP000008810"/>
    </source>
</evidence>
<dbReference type="OMA" id="RELWQFW"/>
<proteinExistence type="predicted"/>
<reference evidence="2 3" key="1">
    <citation type="journal article" date="2010" name="Nature">
        <title>Genome sequencing and analysis of the model grass Brachypodium distachyon.</title>
        <authorList>
            <consortium name="International Brachypodium Initiative"/>
        </authorList>
    </citation>
    <scope>NUCLEOTIDE SEQUENCE [LARGE SCALE GENOMIC DNA]</scope>
    <source>
        <strain evidence="2">Bd21</strain>
        <strain evidence="3">cv. Bd21</strain>
    </source>
</reference>
<reference evidence="2" key="2">
    <citation type="submission" date="2017-06" db="EMBL/GenBank/DDBJ databases">
        <title>WGS assembly of Brachypodium distachyon.</title>
        <authorList>
            <consortium name="The International Brachypodium Initiative"/>
            <person name="Lucas S."/>
            <person name="Harmon-Smith M."/>
            <person name="Lail K."/>
            <person name="Tice H."/>
            <person name="Grimwood J."/>
            <person name="Bruce D."/>
            <person name="Barry K."/>
            <person name="Shu S."/>
            <person name="Lindquist E."/>
            <person name="Wang M."/>
            <person name="Pitluck S."/>
            <person name="Vogel J.P."/>
            <person name="Garvin D.F."/>
            <person name="Mockler T.C."/>
            <person name="Schmutz J."/>
            <person name="Rokhsar D."/>
            <person name="Bevan M.W."/>
        </authorList>
    </citation>
    <scope>NUCLEOTIDE SEQUENCE</scope>
    <source>
        <strain evidence="2">Bd21</strain>
    </source>
</reference>
<dbReference type="Gene3D" id="3.10.110.10">
    <property type="entry name" value="Ubiquitin Conjugating Enzyme"/>
    <property type="match status" value="1"/>
</dbReference>
<dbReference type="RefSeq" id="XP_003572997.1">
    <property type="nucleotide sequence ID" value="XM_003572949.4"/>
</dbReference>
<dbReference type="KEGG" id="bdi:100836261"/>
<dbReference type="Proteomes" id="UP000008810">
    <property type="component" value="Chromosome 3"/>
</dbReference>
<accession>I1IEE9</accession>
<dbReference type="Pfam" id="PF00179">
    <property type="entry name" value="UQ_con"/>
    <property type="match status" value="1"/>
</dbReference>
<organism evidence="2">
    <name type="scientific">Brachypodium distachyon</name>
    <name type="common">Purple false brome</name>
    <name type="synonym">Trachynia distachya</name>
    <dbReference type="NCBI Taxonomy" id="15368"/>
    <lineage>
        <taxon>Eukaryota</taxon>
        <taxon>Viridiplantae</taxon>
        <taxon>Streptophyta</taxon>
        <taxon>Embryophyta</taxon>
        <taxon>Tracheophyta</taxon>
        <taxon>Spermatophyta</taxon>
        <taxon>Magnoliopsida</taxon>
        <taxon>Liliopsida</taxon>
        <taxon>Poales</taxon>
        <taxon>Poaceae</taxon>
        <taxon>BOP clade</taxon>
        <taxon>Pooideae</taxon>
        <taxon>Stipodae</taxon>
        <taxon>Brachypodieae</taxon>
        <taxon>Brachypodium</taxon>
    </lineage>
</organism>
<dbReference type="PANTHER" id="PTHR24068">
    <property type="entry name" value="UBIQUITIN-CONJUGATING ENZYME E2"/>
    <property type="match status" value="1"/>
</dbReference>
<dbReference type="SMART" id="SM00212">
    <property type="entry name" value="UBCc"/>
    <property type="match status" value="1"/>
</dbReference>
<dbReference type="eggNOG" id="KOG0417">
    <property type="taxonomic scope" value="Eukaryota"/>
</dbReference>